<dbReference type="InterPro" id="IPR042099">
    <property type="entry name" value="ANL_N_sf"/>
</dbReference>
<dbReference type="InterPro" id="IPR000873">
    <property type="entry name" value="AMP-dep_synth/lig_dom"/>
</dbReference>
<dbReference type="Gene3D" id="3.30.300.30">
    <property type="match status" value="1"/>
</dbReference>
<sequence>MTLDETTRLRLLTAPDGAFPLTEIAVDGVRLEMFDRDPRTMRDAFLATREHRNRTAVVYGEERWTYEDQWQEVVALAHALRDELGVRKGDRVGLAMRNYPEFIFTFWATQLLGAVLVPYNGWLRTRELADLIAGSGPVVLVADRERVALLAEEDLAAAGVRTVIGVRAEDATATERGRNAVIFYADLVRRAGHPAEPPAEEVRPEDPATILYTSGTTGKPKGALHRHRNHSASLLNKLIRAMRVVPATATEPLQVLPPAPSTKLMTFPMFHIAGMNTLYTAAYSGHTLVLMYKWNAELAVELVEREAANEIAGPPFVIQTFLDAVATTERDLNSLRIIGMGGSAASLQVVDAIRERFGDQITPRTGYGLTETTSGVLSIPAGDFARHPDSVGRPLPTVQVAILGEDGRSLATGEVGEIAICGPQVVSGYFDLPDAEDFRDGWFHTGDLGRIDEEGLVYITGRLKDVVIRGGENIYCAEVEAALNAHPDLLEAAAFGAPHAALGEELVAVARVRSGSNLEPEELRTFAAERLAAFKVPARIAIVDAELPRTPSGKIVKRDIATTLDVADLLNPVDA</sequence>
<dbReference type="Pfam" id="PF00501">
    <property type="entry name" value="AMP-binding"/>
    <property type="match status" value="1"/>
</dbReference>
<evidence type="ECO:0000313" key="4">
    <source>
        <dbReference type="Proteomes" id="UP000662986"/>
    </source>
</evidence>
<dbReference type="SUPFAM" id="SSF56801">
    <property type="entry name" value="Acetyl-CoA synthetase-like"/>
    <property type="match status" value="1"/>
</dbReference>
<dbReference type="RefSeq" id="WP_206004949.1">
    <property type="nucleotide sequence ID" value="NZ_CP070619.1"/>
</dbReference>
<dbReference type="InterPro" id="IPR045851">
    <property type="entry name" value="AMP-bd_C_sf"/>
</dbReference>
<dbReference type="Proteomes" id="UP000662986">
    <property type="component" value="Chromosome"/>
</dbReference>
<evidence type="ECO:0000259" key="1">
    <source>
        <dbReference type="Pfam" id="PF00501"/>
    </source>
</evidence>
<feature type="domain" description="AMP-dependent synthetase/ligase" evidence="1">
    <location>
        <begin position="49"/>
        <end position="430"/>
    </location>
</feature>
<gene>
    <name evidence="3" type="ORF">JWS13_05975</name>
</gene>
<dbReference type="Gene3D" id="3.40.50.12780">
    <property type="entry name" value="N-terminal domain of ligase-like"/>
    <property type="match status" value="1"/>
</dbReference>
<dbReference type="PROSITE" id="PS00455">
    <property type="entry name" value="AMP_BINDING"/>
    <property type="match status" value="1"/>
</dbReference>
<dbReference type="EMBL" id="CP070619">
    <property type="protein sequence ID" value="QSE88196.1"/>
    <property type="molecule type" value="Genomic_DNA"/>
</dbReference>
<evidence type="ECO:0000313" key="3">
    <source>
        <dbReference type="EMBL" id="QSE88196.1"/>
    </source>
</evidence>
<name>A0A974ZRX8_9NOCA</name>
<proteinExistence type="predicted"/>
<evidence type="ECO:0000259" key="2">
    <source>
        <dbReference type="Pfam" id="PF13193"/>
    </source>
</evidence>
<feature type="domain" description="AMP-binding enzyme C-terminal" evidence="2">
    <location>
        <begin position="478"/>
        <end position="554"/>
    </location>
</feature>
<dbReference type="PANTHER" id="PTHR43767">
    <property type="entry name" value="LONG-CHAIN-FATTY-ACID--COA LIGASE"/>
    <property type="match status" value="1"/>
</dbReference>
<reference evidence="3 4" key="2">
    <citation type="journal article" date="2022" name="Arch. Microbiol.">
        <title>Rhodococcus pseudokoreensis sp. nov. isolated from the rhizosphere of young M26 apple rootstocks.</title>
        <authorList>
            <person name="Kampfer P."/>
            <person name="Glaeser S.P."/>
            <person name="Blom J."/>
            <person name="Wolf J."/>
            <person name="Benning S."/>
            <person name="Schloter M."/>
            <person name="Neumann-Schaal M."/>
        </authorList>
    </citation>
    <scope>NUCLEOTIDE SEQUENCE [LARGE SCALE GENOMIC DNA]</scope>
    <source>
        <strain evidence="3 4">R79</strain>
    </source>
</reference>
<organism evidence="3 4">
    <name type="scientific">Rhodococcus pseudokoreensis</name>
    <dbReference type="NCBI Taxonomy" id="2811421"/>
    <lineage>
        <taxon>Bacteria</taxon>
        <taxon>Bacillati</taxon>
        <taxon>Actinomycetota</taxon>
        <taxon>Actinomycetes</taxon>
        <taxon>Mycobacteriales</taxon>
        <taxon>Nocardiaceae</taxon>
        <taxon>Rhodococcus</taxon>
    </lineage>
</organism>
<accession>A0A974ZRX8</accession>
<reference evidence="3 4" key="1">
    <citation type="journal article" date="2021" name="Microbiol. Resour. Announc.">
        <title>Complete Genome Sequences of Two Rhodococcus sp. Strains with Large and Linear Chromosomes, Isolated from Apple Rhizosphere.</title>
        <authorList>
            <person name="Benning S."/>
            <person name="Brugnone N."/>
            <person name="Siani R."/>
            <person name="Kublik S."/>
            <person name="Schloter M."/>
            <person name="Rad V."/>
        </authorList>
    </citation>
    <scope>NUCLEOTIDE SEQUENCE [LARGE SCALE GENOMIC DNA]</scope>
    <source>
        <strain evidence="3 4">R79</strain>
    </source>
</reference>
<dbReference type="InterPro" id="IPR050237">
    <property type="entry name" value="ATP-dep_AMP-bd_enzyme"/>
</dbReference>
<keyword evidence="4" id="KW-1185">Reference proteome</keyword>
<dbReference type="PANTHER" id="PTHR43767:SF1">
    <property type="entry name" value="NONRIBOSOMAL PEPTIDE SYNTHASE PES1 (EUROFUNG)-RELATED"/>
    <property type="match status" value="1"/>
</dbReference>
<protein>
    <submittedName>
        <fullName evidence="3">AMP-binding protein</fullName>
    </submittedName>
</protein>
<dbReference type="Pfam" id="PF13193">
    <property type="entry name" value="AMP-binding_C"/>
    <property type="match status" value="1"/>
</dbReference>
<dbReference type="InterPro" id="IPR020845">
    <property type="entry name" value="AMP-binding_CS"/>
</dbReference>
<dbReference type="InterPro" id="IPR025110">
    <property type="entry name" value="AMP-bd_C"/>
</dbReference>